<dbReference type="RefSeq" id="WP_087733346.1">
    <property type="nucleotide sequence ID" value="NZ_CYGY02000014.1"/>
</dbReference>
<dbReference type="PANTHER" id="PTHR11908">
    <property type="entry name" value="XANTHINE DEHYDROGENASE"/>
    <property type="match status" value="1"/>
</dbReference>
<keyword evidence="5" id="KW-1185">Reference proteome</keyword>
<evidence type="ECO:0000259" key="3">
    <source>
        <dbReference type="SMART" id="SM01008"/>
    </source>
</evidence>
<dbReference type="InterPro" id="IPR000674">
    <property type="entry name" value="Ald_Oxase/Xan_DH_a/b"/>
</dbReference>
<evidence type="ECO:0000313" key="4">
    <source>
        <dbReference type="EMBL" id="SIT37793.1"/>
    </source>
</evidence>
<keyword evidence="1" id="KW-0500">Molybdenum</keyword>
<keyword evidence="2" id="KW-0560">Oxidoreductase</keyword>
<dbReference type="InterPro" id="IPR016208">
    <property type="entry name" value="Ald_Oxase/xanthine_DH-like"/>
</dbReference>
<dbReference type="Gene3D" id="3.90.1170.50">
    <property type="entry name" value="Aldehyde oxidase/xanthine dehydrogenase, a/b hammerhead"/>
    <property type="match status" value="1"/>
</dbReference>
<evidence type="ECO:0000256" key="1">
    <source>
        <dbReference type="ARBA" id="ARBA00022505"/>
    </source>
</evidence>
<dbReference type="InterPro" id="IPR046867">
    <property type="entry name" value="AldOxase/xan_DH_MoCoBD2"/>
</dbReference>
<dbReference type="InterPro" id="IPR036856">
    <property type="entry name" value="Ald_Oxase/Xan_DH_a/b_sf"/>
</dbReference>
<dbReference type="SUPFAM" id="SSF54665">
    <property type="entry name" value="CO dehydrogenase molybdoprotein N-domain-like"/>
    <property type="match status" value="1"/>
</dbReference>
<dbReference type="AlphaFoldDB" id="A0A1N7RRS2"/>
<dbReference type="Pfam" id="PF20256">
    <property type="entry name" value="MoCoBD_2"/>
    <property type="match status" value="1"/>
</dbReference>
<evidence type="ECO:0000256" key="2">
    <source>
        <dbReference type="ARBA" id="ARBA00023002"/>
    </source>
</evidence>
<dbReference type="Pfam" id="PF01315">
    <property type="entry name" value="Ald_Xan_dh_C"/>
    <property type="match status" value="1"/>
</dbReference>
<sequence>MSMPDHAASSRLVGQSITRREDPRLLTGRGRYTDDIAIEGLTCAMVLRSPHGHALIESIDTSAALAMEGVVGILTYEDLRGKVGDIRPNWVVSGAKVPPHPPLADGHVRYVGEAVALVVAHTRQQAADALEAIIVDYEVLSAVVDEEAALREGAPQLHDNVPGNLIGIYRGGGGDYGAAAEQADRLIKVRLVNNRLIPSPIEPRAVRAVFDENDDRLTIYLPTQVPHMSRRWLAETLGWPEHKIHLIAPDIGGGFGSKMHLYAEEILVAFAARHFGRPVGWTETRSEAHTATTHGRAHIEYVEAAVRKDGRVLGIKMRSLANLGAYLSNMATGIPTINTVSFACGNYDIPALDGEMRLVTTNTTPVDAYRGAGRPEATYLIERTMDAVAAELRMDPVELRRINLIRKHQFPYHPYESPVFTWDTGNYEGCLEAAVEAIGYNQWRERQVALRAQGRYVGIAVTCYLEMVGVGNSVPLRWVGFDRGGWESALLRVHSDGKVTLFTGSMPQGHGHATVYAQIVGDALQLPMDHIDVVFGDTDRVPAGHGTFNSRSMPVGGSAAHMAAKKVLTKATAIAAEMLEATPEEVSHASGTFFLSGQSERRVSFGEVARMAYVSSELPLGMEPGLEETVFFQPEDGVTTFGSHAAVVEVDIETGLVSVLDYVAVDDIGNVINPMLVDGQVHGGVAQGIGQALYEGAEYDESGQLLTGSLLDYAVPKSEQIPRVRTSFQVTPTPINPLGAKGIGEAGCVGAPPVIVGAVCDALSSFGITHIDMPLTPPKVWRAISAARVDKRSPA</sequence>
<dbReference type="GO" id="GO:0005506">
    <property type="term" value="F:iron ion binding"/>
    <property type="evidence" value="ECO:0007669"/>
    <property type="project" value="InterPro"/>
</dbReference>
<accession>A0A1N7RRS2</accession>
<dbReference type="Proteomes" id="UP000195569">
    <property type="component" value="Unassembled WGS sequence"/>
</dbReference>
<reference evidence="4" key="1">
    <citation type="submission" date="2016-12" db="EMBL/GenBank/DDBJ databases">
        <authorList>
            <person name="Moulin L."/>
        </authorList>
    </citation>
    <scope>NUCLEOTIDE SEQUENCE [LARGE SCALE GENOMIC DNA]</scope>
    <source>
        <strain evidence="4">STM 7183</strain>
    </source>
</reference>
<dbReference type="SUPFAM" id="SSF56003">
    <property type="entry name" value="Molybdenum cofactor-binding domain"/>
    <property type="match status" value="1"/>
</dbReference>
<dbReference type="InterPro" id="IPR008274">
    <property type="entry name" value="AldOxase/xan_DH_MoCoBD1"/>
</dbReference>
<comment type="caution">
    <text evidence="4">The sequence shown here is derived from an EMBL/GenBank/DDBJ whole genome shotgun (WGS) entry which is preliminary data.</text>
</comment>
<name>A0A1N7RRS2_9BURK</name>
<dbReference type="EMBL" id="CYGY02000014">
    <property type="protein sequence ID" value="SIT37793.1"/>
    <property type="molecule type" value="Genomic_DNA"/>
</dbReference>
<feature type="domain" description="Aldehyde oxidase/xanthine dehydrogenase a/b hammerhead" evidence="3">
    <location>
        <begin position="27"/>
        <end position="141"/>
    </location>
</feature>
<organism evidence="4 5">
    <name type="scientific">Paraburkholderia piptadeniae</name>
    <dbReference type="NCBI Taxonomy" id="1701573"/>
    <lineage>
        <taxon>Bacteria</taxon>
        <taxon>Pseudomonadati</taxon>
        <taxon>Pseudomonadota</taxon>
        <taxon>Betaproteobacteria</taxon>
        <taxon>Burkholderiales</taxon>
        <taxon>Burkholderiaceae</taxon>
        <taxon>Paraburkholderia</taxon>
    </lineage>
</organism>
<evidence type="ECO:0000313" key="5">
    <source>
        <dbReference type="Proteomes" id="UP000195569"/>
    </source>
</evidence>
<dbReference type="OrthoDB" id="221297at2"/>
<proteinExistence type="predicted"/>
<gene>
    <name evidence="4" type="ORF">BN2476_140005</name>
</gene>
<dbReference type="SMART" id="SM01008">
    <property type="entry name" value="Ald_Xan_dh_C"/>
    <property type="match status" value="1"/>
</dbReference>
<dbReference type="Gene3D" id="3.30.365.10">
    <property type="entry name" value="Aldehyde oxidase/xanthine dehydrogenase, molybdopterin binding domain"/>
    <property type="match status" value="4"/>
</dbReference>
<dbReference type="GO" id="GO:0016491">
    <property type="term" value="F:oxidoreductase activity"/>
    <property type="evidence" value="ECO:0007669"/>
    <property type="project" value="UniProtKB-KW"/>
</dbReference>
<dbReference type="InterPro" id="IPR037165">
    <property type="entry name" value="AldOxase/xan_DH_Mopterin-bd_sf"/>
</dbReference>
<protein>
    <submittedName>
        <fullName evidence="4">Quinoline 2-oxidoreductase, large subunit</fullName>
    </submittedName>
</protein>
<dbReference type="PANTHER" id="PTHR11908:SF132">
    <property type="entry name" value="ALDEHYDE OXIDASE 1-RELATED"/>
    <property type="match status" value="1"/>
</dbReference>
<dbReference type="Pfam" id="PF02738">
    <property type="entry name" value="MoCoBD_1"/>
    <property type="match status" value="1"/>
</dbReference>